<evidence type="ECO:0000313" key="1">
    <source>
        <dbReference type="EMBL" id="KAH9317292.1"/>
    </source>
</evidence>
<dbReference type="OMA" id="AISHIYD"/>
<name>A0AA38G6I8_TAXCH</name>
<sequence length="162" mass="18114">MTEMTMIEKEGQLLVVIPCEFVHPSAPSEDGWSHSRPYGDHLSTTENMTETDLEAAQQLLQLSSHSFESTEDDGEDASSCVVIRNKFLSTDGRIVPRKCRSSAAAVASRRRQLTARNTADGVEAGSRRRRYKAISHIYDITRPTCGGRNRQSVKRRKSLAFN</sequence>
<keyword evidence="2" id="KW-1185">Reference proteome</keyword>
<reference evidence="1 2" key="1">
    <citation type="journal article" date="2021" name="Nat. Plants">
        <title>The Taxus genome provides insights into paclitaxel biosynthesis.</title>
        <authorList>
            <person name="Xiong X."/>
            <person name="Gou J."/>
            <person name="Liao Q."/>
            <person name="Li Y."/>
            <person name="Zhou Q."/>
            <person name="Bi G."/>
            <person name="Li C."/>
            <person name="Du R."/>
            <person name="Wang X."/>
            <person name="Sun T."/>
            <person name="Guo L."/>
            <person name="Liang H."/>
            <person name="Lu P."/>
            <person name="Wu Y."/>
            <person name="Zhang Z."/>
            <person name="Ro D.K."/>
            <person name="Shang Y."/>
            <person name="Huang S."/>
            <person name="Yan J."/>
        </authorList>
    </citation>
    <scope>NUCLEOTIDE SEQUENCE [LARGE SCALE GENOMIC DNA]</scope>
    <source>
        <strain evidence="1">Ta-2019</strain>
    </source>
</reference>
<proteinExistence type="predicted"/>
<dbReference type="AlphaFoldDB" id="A0AA38G6I8"/>
<dbReference type="PANTHER" id="PTHR35167">
    <property type="entry name" value="OS05G0216466 PROTEIN"/>
    <property type="match status" value="1"/>
</dbReference>
<comment type="caution">
    <text evidence="1">The sequence shown here is derived from an EMBL/GenBank/DDBJ whole genome shotgun (WGS) entry which is preliminary data.</text>
</comment>
<protein>
    <submittedName>
        <fullName evidence="1">Uncharacterized protein</fullName>
    </submittedName>
</protein>
<gene>
    <name evidence="1" type="ORF">KI387_019061</name>
</gene>
<evidence type="ECO:0000313" key="2">
    <source>
        <dbReference type="Proteomes" id="UP000824469"/>
    </source>
</evidence>
<accession>A0AA38G6I8</accession>
<organism evidence="1 2">
    <name type="scientific">Taxus chinensis</name>
    <name type="common">Chinese yew</name>
    <name type="synonym">Taxus wallichiana var. chinensis</name>
    <dbReference type="NCBI Taxonomy" id="29808"/>
    <lineage>
        <taxon>Eukaryota</taxon>
        <taxon>Viridiplantae</taxon>
        <taxon>Streptophyta</taxon>
        <taxon>Embryophyta</taxon>
        <taxon>Tracheophyta</taxon>
        <taxon>Spermatophyta</taxon>
        <taxon>Pinopsida</taxon>
        <taxon>Pinidae</taxon>
        <taxon>Conifers II</taxon>
        <taxon>Cupressales</taxon>
        <taxon>Taxaceae</taxon>
        <taxon>Taxus</taxon>
    </lineage>
</organism>
<dbReference type="EMBL" id="JAHRHJ020000004">
    <property type="protein sequence ID" value="KAH9317292.1"/>
    <property type="molecule type" value="Genomic_DNA"/>
</dbReference>
<dbReference type="Proteomes" id="UP000824469">
    <property type="component" value="Unassembled WGS sequence"/>
</dbReference>
<dbReference type="PANTHER" id="PTHR35167:SF3">
    <property type="entry name" value="OS05G0216466 PROTEIN"/>
    <property type="match status" value="1"/>
</dbReference>